<dbReference type="AlphaFoldDB" id="A0AAI9DID0"/>
<proteinExistence type="inferred from homology"/>
<evidence type="ECO:0000256" key="7">
    <source>
        <dbReference type="SAM" id="Phobius"/>
    </source>
</evidence>
<keyword evidence="6 7" id="KW-0472">Membrane</keyword>
<dbReference type="RefSeq" id="WP_048286621.1">
    <property type="nucleotide sequence ID" value="NZ_LDZN01000001.1"/>
</dbReference>
<name>A0AAI9DID0_PLUGE</name>
<dbReference type="PANTHER" id="PTHR33452">
    <property type="entry name" value="OXIDOREDUCTASE CATD-RELATED"/>
    <property type="match status" value="1"/>
</dbReference>
<dbReference type="InterPro" id="IPR051907">
    <property type="entry name" value="DoxX-like_oxidoreductase"/>
</dbReference>
<keyword evidence="3" id="KW-1003">Cell membrane</keyword>
<evidence type="ECO:0000256" key="4">
    <source>
        <dbReference type="ARBA" id="ARBA00022692"/>
    </source>
</evidence>
<feature type="transmembrane region" description="Helical" evidence="7">
    <location>
        <begin position="85"/>
        <end position="106"/>
    </location>
</feature>
<accession>A0AAI9DID0</accession>
<feature type="transmembrane region" description="Helical" evidence="7">
    <location>
        <begin position="12"/>
        <end position="35"/>
    </location>
</feature>
<evidence type="ECO:0000256" key="2">
    <source>
        <dbReference type="ARBA" id="ARBA00006679"/>
    </source>
</evidence>
<comment type="similarity">
    <text evidence="2">Belongs to the DoxX family.</text>
</comment>
<comment type="caution">
    <text evidence="8">The sequence shown here is derived from an EMBL/GenBank/DDBJ whole genome shotgun (WGS) entry which is preliminary data.</text>
</comment>
<protein>
    <submittedName>
        <fullName evidence="8">DoxX family protein</fullName>
    </submittedName>
</protein>
<dbReference type="Pfam" id="PF07681">
    <property type="entry name" value="DoxX"/>
    <property type="match status" value="1"/>
</dbReference>
<comment type="subcellular location">
    <subcellularLocation>
        <location evidence="1">Cell membrane</location>
        <topology evidence="1">Multi-pass membrane protein</topology>
    </subcellularLocation>
</comment>
<dbReference type="InterPro" id="IPR032808">
    <property type="entry name" value="DoxX"/>
</dbReference>
<evidence type="ECO:0000256" key="1">
    <source>
        <dbReference type="ARBA" id="ARBA00004651"/>
    </source>
</evidence>
<feature type="transmembrane region" description="Helical" evidence="7">
    <location>
        <begin position="55"/>
        <end position="78"/>
    </location>
</feature>
<evidence type="ECO:0000256" key="6">
    <source>
        <dbReference type="ARBA" id="ARBA00023136"/>
    </source>
</evidence>
<evidence type="ECO:0000256" key="3">
    <source>
        <dbReference type="ARBA" id="ARBA00022475"/>
    </source>
</evidence>
<dbReference type="PANTHER" id="PTHR33452:SF1">
    <property type="entry name" value="INNER MEMBRANE PROTEIN YPHA-RELATED"/>
    <property type="match status" value="1"/>
</dbReference>
<keyword evidence="4 7" id="KW-0812">Transmembrane</keyword>
<sequence length="156" mass="16905">MSRYLSLFNSPGGVASLPLTLMRVAIGLFFFASGFNKVFVPASQMMMLETITEAGIPFPALMAVFVASCETLFGLLLAVGLLSRFSALVLTIISLVALVTVGIHHIPAGINMLTWYSWLLYLPEPLYILILAMIVVQGSGPLSIDRIIAQRLTRSS</sequence>
<reference evidence="8" key="1">
    <citation type="submission" date="2024-02" db="EMBL/GenBank/DDBJ databases">
        <authorList>
            <consortium name="Clinical and Environmental Microbiology Branch: Whole genome sequencing antimicrobial resistance pathogens in the healthcare setting"/>
        </authorList>
    </citation>
    <scope>NUCLEOTIDE SEQUENCE</scope>
    <source>
        <strain evidence="8">2021DK-00143</strain>
    </source>
</reference>
<dbReference type="EMBL" id="ABLOKC030000004">
    <property type="protein sequence ID" value="EML1470367.1"/>
    <property type="molecule type" value="Genomic_DNA"/>
</dbReference>
<feature type="transmembrane region" description="Helical" evidence="7">
    <location>
        <begin position="126"/>
        <end position="144"/>
    </location>
</feature>
<evidence type="ECO:0000313" key="8">
    <source>
        <dbReference type="EMBL" id="EML1470367.1"/>
    </source>
</evidence>
<keyword evidence="5 7" id="KW-1133">Transmembrane helix</keyword>
<evidence type="ECO:0000256" key="5">
    <source>
        <dbReference type="ARBA" id="ARBA00022989"/>
    </source>
</evidence>
<gene>
    <name evidence="8" type="ORF">QEG54_001056</name>
</gene>
<organism evidence="8">
    <name type="scientific">Pluralibacter gergoviae</name>
    <name type="common">Enterobacter gergoviae</name>
    <dbReference type="NCBI Taxonomy" id="61647"/>
    <lineage>
        <taxon>Bacteria</taxon>
        <taxon>Pseudomonadati</taxon>
        <taxon>Pseudomonadota</taxon>
        <taxon>Gammaproteobacteria</taxon>
        <taxon>Enterobacterales</taxon>
        <taxon>Enterobacteriaceae</taxon>
        <taxon>Pluralibacter</taxon>
    </lineage>
</organism>
<dbReference type="GO" id="GO:0005886">
    <property type="term" value="C:plasma membrane"/>
    <property type="evidence" value="ECO:0007669"/>
    <property type="project" value="UniProtKB-SubCell"/>
</dbReference>